<evidence type="ECO:0000313" key="2">
    <source>
        <dbReference type="Proteomes" id="UP001438707"/>
    </source>
</evidence>
<keyword evidence="2" id="KW-1185">Reference proteome</keyword>
<name>A0AAW1RJS6_9CHLO</name>
<dbReference type="Proteomes" id="UP001438707">
    <property type="component" value="Unassembled WGS sequence"/>
</dbReference>
<gene>
    <name evidence="1" type="ORF">WJX74_009229</name>
</gene>
<reference evidence="1 2" key="1">
    <citation type="journal article" date="2024" name="Nat. Commun.">
        <title>Phylogenomics reveals the evolutionary origins of lichenization in chlorophyte algae.</title>
        <authorList>
            <person name="Puginier C."/>
            <person name="Libourel C."/>
            <person name="Otte J."/>
            <person name="Skaloud P."/>
            <person name="Haon M."/>
            <person name="Grisel S."/>
            <person name="Petersen M."/>
            <person name="Berrin J.G."/>
            <person name="Delaux P.M."/>
            <person name="Dal Grande F."/>
            <person name="Keller J."/>
        </authorList>
    </citation>
    <scope>NUCLEOTIDE SEQUENCE [LARGE SCALE GENOMIC DNA]</scope>
    <source>
        <strain evidence="1 2">SAG 2145</strain>
    </source>
</reference>
<dbReference type="EMBL" id="JALJOS010000010">
    <property type="protein sequence ID" value="KAK9833894.1"/>
    <property type="molecule type" value="Genomic_DNA"/>
</dbReference>
<accession>A0AAW1RJS6</accession>
<comment type="caution">
    <text evidence="1">The sequence shown here is derived from an EMBL/GenBank/DDBJ whole genome shotgun (WGS) entry which is preliminary data.</text>
</comment>
<dbReference type="AlphaFoldDB" id="A0AAW1RJS6"/>
<evidence type="ECO:0000313" key="1">
    <source>
        <dbReference type="EMBL" id="KAK9833894.1"/>
    </source>
</evidence>
<proteinExistence type="predicted"/>
<protein>
    <submittedName>
        <fullName evidence="1">Uncharacterized protein</fullName>
    </submittedName>
</protein>
<organism evidence="1 2">
    <name type="scientific">Apatococcus lobatus</name>
    <dbReference type="NCBI Taxonomy" id="904363"/>
    <lineage>
        <taxon>Eukaryota</taxon>
        <taxon>Viridiplantae</taxon>
        <taxon>Chlorophyta</taxon>
        <taxon>core chlorophytes</taxon>
        <taxon>Trebouxiophyceae</taxon>
        <taxon>Chlorellales</taxon>
        <taxon>Chlorellaceae</taxon>
        <taxon>Apatococcus</taxon>
    </lineage>
</organism>
<sequence length="135" mass="14361">MEVLGNTITSNFPELVVQDVSHAFSAGTSTRLVNVLTRDSSKVYIAQNSRRCRSWFKIVGHPRAACVVLHADNYLTLPASQVFSAGLAAQCLANVCLACEKELARRSGQVVTAGTLSVSALKCPQCSHLMPVAGA</sequence>